<dbReference type="Proteomes" id="UP000031866">
    <property type="component" value="Chromosome"/>
</dbReference>
<dbReference type="STRING" id="1520.LF65_04385"/>
<keyword evidence="5 6" id="KW-0472">Membrane</keyword>
<evidence type="ECO:0000259" key="7">
    <source>
        <dbReference type="Pfam" id="PF12698"/>
    </source>
</evidence>
<evidence type="ECO:0000313" key="9">
    <source>
        <dbReference type="Proteomes" id="UP000031866"/>
    </source>
</evidence>
<feature type="transmembrane region" description="Helical" evidence="6">
    <location>
        <begin position="300"/>
        <end position="319"/>
    </location>
</feature>
<evidence type="ECO:0000256" key="6">
    <source>
        <dbReference type="SAM" id="Phobius"/>
    </source>
</evidence>
<dbReference type="PANTHER" id="PTHR30294">
    <property type="entry name" value="MEMBRANE COMPONENT OF ABC TRANSPORTER YHHJ-RELATED"/>
    <property type="match status" value="1"/>
</dbReference>
<feature type="transmembrane region" description="Helical" evidence="6">
    <location>
        <begin position="29"/>
        <end position="48"/>
    </location>
</feature>
<keyword evidence="3 6" id="KW-0812">Transmembrane</keyword>
<evidence type="ECO:0000256" key="4">
    <source>
        <dbReference type="ARBA" id="ARBA00022989"/>
    </source>
</evidence>
<feature type="transmembrane region" description="Helical" evidence="6">
    <location>
        <begin position="226"/>
        <end position="250"/>
    </location>
</feature>
<dbReference type="KEGG" id="cbei:LF65_04385"/>
<dbReference type="OrthoDB" id="9788252at2"/>
<feature type="domain" description="ABC-2 type transporter transmembrane" evidence="7">
    <location>
        <begin position="29"/>
        <end position="370"/>
    </location>
</feature>
<dbReference type="EMBL" id="CP010086">
    <property type="protein sequence ID" value="AJH00925.2"/>
    <property type="molecule type" value="Genomic_DNA"/>
</dbReference>
<evidence type="ECO:0000256" key="2">
    <source>
        <dbReference type="ARBA" id="ARBA00022475"/>
    </source>
</evidence>
<dbReference type="GO" id="GO:0140359">
    <property type="term" value="F:ABC-type transporter activity"/>
    <property type="evidence" value="ECO:0007669"/>
    <property type="project" value="InterPro"/>
</dbReference>
<dbReference type="InterPro" id="IPR051449">
    <property type="entry name" value="ABC-2_transporter_component"/>
</dbReference>
<sequence>MLILESDVRIGMKEIVLKLKERIIKSKEIIVSVMLLLIIPAISSYALGYTYNEHVVKNVPTMIVDHDDSTLSKNFITQINTNEVFNIVNYSENDNDVKNSMDEGKVVVGIIIPANFAKDLNDGKAPKIMVCYDGSQMSAVSAGKTRIAEILGTIKVSYLMKVGEGKLGIMPQEIKNNIILIQTDSIFLGNSARSTANFLLQGMLIGIAQIGIISLGALVVKEKENYFFLLIKSIIFGLIGSISIFLLMFIQYKYFQMPYRGSVKAAIALTITFSITMINLGILFRLIIKNKLEAVSSSSLMASSFVLLSGYTFPLMAAPEMFKKLSKIIPFLYYGIPMRDLSLLGLNFNDVVPNLYYLIKYMIFTWIIMLVILLIKSILKKRTNIKEKILNKVIRRRKKDEVSEVSS</sequence>
<dbReference type="InterPro" id="IPR013525">
    <property type="entry name" value="ABC2_TM"/>
</dbReference>
<feature type="transmembrane region" description="Helical" evidence="6">
    <location>
        <begin position="198"/>
        <end position="220"/>
    </location>
</feature>
<feature type="transmembrane region" description="Helical" evidence="6">
    <location>
        <begin position="262"/>
        <end position="288"/>
    </location>
</feature>
<evidence type="ECO:0000313" key="8">
    <source>
        <dbReference type="EMBL" id="AJH00925.2"/>
    </source>
</evidence>
<gene>
    <name evidence="8" type="ORF">LF65_04385</name>
</gene>
<comment type="subcellular location">
    <subcellularLocation>
        <location evidence="1">Cell membrane</location>
        <topology evidence="1">Multi-pass membrane protein</topology>
    </subcellularLocation>
</comment>
<proteinExistence type="predicted"/>
<evidence type="ECO:0000256" key="3">
    <source>
        <dbReference type="ARBA" id="ARBA00022692"/>
    </source>
</evidence>
<name>A0A0B5QF45_CLOBE</name>
<evidence type="ECO:0000256" key="5">
    <source>
        <dbReference type="ARBA" id="ARBA00023136"/>
    </source>
</evidence>
<dbReference type="Gene3D" id="3.40.1710.10">
    <property type="entry name" value="abc type-2 transporter like domain"/>
    <property type="match status" value="1"/>
</dbReference>
<evidence type="ECO:0000256" key="1">
    <source>
        <dbReference type="ARBA" id="ARBA00004651"/>
    </source>
</evidence>
<keyword evidence="2" id="KW-1003">Cell membrane</keyword>
<dbReference type="Pfam" id="PF12698">
    <property type="entry name" value="ABC2_membrane_3"/>
    <property type="match status" value="1"/>
</dbReference>
<accession>A0A0B5QF45</accession>
<dbReference type="GO" id="GO:0005886">
    <property type="term" value="C:plasma membrane"/>
    <property type="evidence" value="ECO:0007669"/>
    <property type="project" value="UniProtKB-SubCell"/>
</dbReference>
<feature type="transmembrane region" description="Helical" evidence="6">
    <location>
        <begin position="355"/>
        <end position="379"/>
    </location>
</feature>
<keyword evidence="4 6" id="KW-1133">Transmembrane helix</keyword>
<reference evidence="9" key="1">
    <citation type="submission" date="2014-12" db="EMBL/GenBank/DDBJ databases">
        <title>Genome sequence of Clostridium beijerinckii strain 59B.</title>
        <authorList>
            <person name="Little G.T."/>
            <person name="Minton N.P."/>
        </authorList>
    </citation>
    <scope>NUCLEOTIDE SEQUENCE [LARGE SCALE GENOMIC DNA]</scope>
    <source>
        <strain evidence="9">59B</strain>
    </source>
</reference>
<dbReference type="AlphaFoldDB" id="A0A0B5QF45"/>
<dbReference type="PANTHER" id="PTHR30294:SF29">
    <property type="entry name" value="MULTIDRUG ABC TRANSPORTER PERMEASE YBHS-RELATED"/>
    <property type="match status" value="1"/>
</dbReference>
<protein>
    <submittedName>
        <fullName evidence="8">Multidrug ABC transporter permease</fullName>
    </submittedName>
</protein>
<organism evidence="8 9">
    <name type="scientific">Clostridium beijerinckii</name>
    <name type="common">Clostridium MP</name>
    <dbReference type="NCBI Taxonomy" id="1520"/>
    <lineage>
        <taxon>Bacteria</taxon>
        <taxon>Bacillati</taxon>
        <taxon>Bacillota</taxon>
        <taxon>Clostridia</taxon>
        <taxon>Eubacteriales</taxon>
        <taxon>Clostridiaceae</taxon>
        <taxon>Clostridium</taxon>
    </lineage>
</organism>